<feature type="non-terminal residue" evidence="1">
    <location>
        <position position="1"/>
    </location>
</feature>
<evidence type="ECO:0000313" key="1">
    <source>
        <dbReference type="EMBL" id="MDH0199296.1"/>
    </source>
</evidence>
<sequence length="88" mass="9474">FAAIRPRGFMSNKTGGRAFPCDSIVERDEVGHLHGFEVSSGGMTLRDYFAAKAMQGIISSECNYGAFSDLASDAYSIADAMLLAREES</sequence>
<accession>A0AAW6SI62</accession>
<dbReference type="AlphaFoldDB" id="A0AAW6SI62"/>
<proteinExistence type="predicted"/>
<name>A0AAW6SI62_ENTCL</name>
<evidence type="ECO:0000313" key="2">
    <source>
        <dbReference type="Proteomes" id="UP001158360"/>
    </source>
</evidence>
<reference evidence="1" key="1">
    <citation type="submission" date="2022-09" db="EMBL/GenBank/DDBJ databases">
        <title>Intensive care unit water sources are persistently colonized with multi-drug resistant bacteria and are the site of extensive horizontal gene transfer of antibiotic resistance genes.</title>
        <authorList>
            <person name="Diorio-Toth L."/>
        </authorList>
    </citation>
    <scope>NUCLEOTIDE SEQUENCE</scope>
    <source>
        <strain evidence="1">GD04139</strain>
    </source>
</reference>
<comment type="caution">
    <text evidence="1">The sequence shown here is derived from an EMBL/GenBank/DDBJ whole genome shotgun (WGS) entry which is preliminary data.</text>
</comment>
<dbReference type="Proteomes" id="UP001158360">
    <property type="component" value="Unassembled WGS sequence"/>
</dbReference>
<dbReference type="EMBL" id="JAODZM010000173">
    <property type="protein sequence ID" value="MDH0199296.1"/>
    <property type="molecule type" value="Genomic_DNA"/>
</dbReference>
<gene>
    <name evidence="1" type="ORF">N7383_27150</name>
</gene>
<organism evidence="1 2">
    <name type="scientific">Enterobacter cloacae</name>
    <dbReference type="NCBI Taxonomy" id="550"/>
    <lineage>
        <taxon>Bacteria</taxon>
        <taxon>Pseudomonadati</taxon>
        <taxon>Pseudomonadota</taxon>
        <taxon>Gammaproteobacteria</taxon>
        <taxon>Enterobacterales</taxon>
        <taxon>Enterobacteriaceae</taxon>
        <taxon>Enterobacter</taxon>
        <taxon>Enterobacter cloacae complex</taxon>
    </lineage>
</organism>
<protein>
    <submittedName>
        <fullName evidence="1">Uncharacterized protein</fullName>
    </submittedName>
</protein>